<keyword evidence="5" id="KW-1185">Reference proteome</keyword>
<dbReference type="EMBL" id="JAVFWL010000003">
    <property type="protein sequence ID" value="KAK6740633.1"/>
    <property type="molecule type" value="Genomic_DNA"/>
</dbReference>
<feature type="transmembrane region" description="Helical" evidence="1">
    <location>
        <begin position="496"/>
        <end position="516"/>
    </location>
</feature>
<keyword evidence="1" id="KW-0472">Membrane</keyword>
<dbReference type="PROSITE" id="PS50191">
    <property type="entry name" value="CRAL_TRIO"/>
    <property type="match status" value="1"/>
</dbReference>
<evidence type="ECO:0000259" key="2">
    <source>
        <dbReference type="PROSITE" id="PS50191"/>
    </source>
</evidence>
<dbReference type="Gene3D" id="3.40.525.10">
    <property type="entry name" value="CRAL-TRIO lipid binding domain"/>
    <property type="match status" value="1"/>
</dbReference>
<dbReference type="InterPro" id="IPR036273">
    <property type="entry name" value="CRAL/TRIO_N_dom_sf"/>
</dbReference>
<dbReference type="Pfam" id="PF00635">
    <property type="entry name" value="Motile_Sperm"/>
    <property type="match status" value="1"/>
</dbReference>
<dbReference type="CDD" id="cd00170">
    <property type="entry name" value="SEC14"/>
    <property type="match status" value="1"/>
</dbReference>
<evidence type="ECO:0000313" key="4">
    <source>
        <dbReference type="EMBL" id="KAK6740633.1"/>
    </source>
</evidence>
<keyword evidence="1" id="KW-1133">Transmembrane helix</keyword>
<evidence type="ECO:0000259" key="3">
    <source>
        <dbReference type="PROSITE" id="PS50202"/>
    </source>
</evidence>
<dbReference type="PROSITE" id="PS50202">
    <property type="entry name" value="MSP"/>
    <property type="match status" value="1"/>
</dbReference>
<dbReference type="InterPro" id="IPR001251">
    <property type="entry name" value="CRAL-TRIO_dom"/>
</dbReference>
<proteinExistence type="predicted"/>
<feature type="domain" description="CRAL-TRIO" evidence="2">
    <location>
        <begin position="143"/>
        <end position="244"/>
    </location>
</feature>
<dbReference type="SUPFAM" id="SSF52087">
    <property type="entry name" value="CRAL/TRIO domain"/>
    <property type="match status" value="1"/>
</dbReference>
<dbReference type="Proteomes" id="UP001303046">
    <property type="component" value="Unassembled WGS sequence"/>
</dbReference>
<gene>
    <name evidence="4" type="primary">Necator_chrIII.g9615</name>
    <name evidence="4" type="ORF">RB195_008850</name>
</gene>
<dbReference type="PANTHER" id="PTHR46384:SF1">
    <property type="entry name" value="MOTILE SPERM DOMAIN-CONTAINING PROTEIN 2"/>
    <property type="match status" value="1"/>
</dbReference>
<evidence type="ECO:0000313" key="5">
    <source>
        <dbReference type="Proteomes" id="UP001303046"/>
    </source>
</evidence>
<dbReference type="InterPro" id="IPR000535">
    <property type="entry name" value="MSP_dom"/>
</dbReference>
<dbReference type="SUPFAM" id="SSF46938">
    <property type="entry name" value="CRAL/TRIO N-terminal domain"/>
    <property type="match status" value="1"/>
</dbReference>
<feature type="domain" description="MSP" evidence="3">
    <location>
        <begin position="342"/>
        <end position="459"/>
    </location>
</feature>
<dbReference type="InterPro" id="IPR053012">
    <property type="entry name" value="ER-organelle_contact"/>
</dbReference>
<evidence type="ECO:0008006" key="6">
    <source>
        <dbReference type="Google" id="ProtNLM"/>
    </source>
</evidence>
<dbReference type="Gene3D" id="2.60.40.10">
    <property type="entry name" value="Immunoglobulins"/>
    <property type="match status" value="1"/>
</dbReference>
<dbReference type="Pfam" id="PF00650">
    <property type="entry name" value="CRAL_TRIO"/>
    <property type="match status" value="1"/>
</dbReference>
<comment type="caution">
    <text evidence="4">The sequence shown here is derived from an EMBL/GenBank/DDBJ whole genome shotgun (WGS) entry which is preliminary data.</text>
</comment>
<protein>
    <recommendedName>
        <fullName evidence="6">Major sperm protein</fullName>
    </recommendedName>
</protein>
<dbReference type="InterPro" id="IPR008962">
    <property type="entry name" value="PapD-like_sf"/>
</dbReference>
<organism evidence="4 5">
    <name type="scientific">Necator americanus</name>
    <name type="common">Human hookworm</name>
    <dbReference type="NCBI Taxonomy" id="51031"/>
    <lineage>
        <taxon>Eukaryota</taxon>
        <taxon>Metazoa</taxon>
        <taxon>Ecdysozoa</taxon>
        <taxon>Nematoda</taxon>
        <taxon>Chromadorea</taxon>
        <taxon>Rhabditida</taxon>
        <taxon>Rhabditina</taxon>
        <taxon>Rhabditomorpha</taxon>
        <taxon>Strongyloidea</taxon>
        <taxon>Ancylostomatidae</taxon>
        <taxon>Bunostominae</taxon>
        <taxon>Necator</taxon>
    </lineage>
</organism>
<dbReference type="InterPro" id="IPR036865">
    <property type="entry name" value="CRAL-TRIO_dom_sf"/>
</dbReference>
<accession>A0ABR1CSE6</accession>
<dbReference type="InterPro" id="IPR013783">
    <property type="entry name" value="Ig-like_fold"/>
</dbReference>
<name>A0ABR1CSE6_NECAM</name>
<keyword evidence="1" id="KW-0812">Transmembrane</keyword>
<sequence>MYTGSMNGNGSGNVEIDQSTLCSNAIHTLRARILQDKVSRKCSAEDLKRFTNEDWWLTTFLQAHNYDVDVTYAVIAECIQWRNNFQVQNISILGMKPLLDRRLAYLHGKDLGECSILWINLAQYRPGDTGFENVFVFWLERHTMETKGEPLSILLDMTGTSMKNMDFNTFKFMLHALKYYYPSIVHDMIVFESPTMLNASWRVVKSWLDSAHPEIHHVTRQNINQFVDCKYLPAHMGGEDSFIFTMDDLAKCLPSSRQENGNHSDMEPGQEKNGLDSVVMKRVVTFDDDDEDATRKVPLTMNARKMSNGGNGSMKRSIPPTLKPAVDARLNSAEVDWIKNAFLYISPRDVLTLHRIENLAEFVEVVAIRNTSSESVMFKIKTTSPEKFRVRPSMGVIPSGTTEIIRVYLQSEYKSSCSKEKFLLMALETENNNLETFTDLWKKVDREKKVEQKLRCRVHDDGSNDGFEKPERKTSSQHGLIDELRTECGRLRRTQFLLIMIVLVLFLTQTAILLYARSNQRVLRAAIEELANKLNQTQCANIASNPDTTTTTTAQHEIPPVIYEEDL</sequence>
<dbReference type="SUPFAM" id="SSF49354">
    <property type="entry name" value="PapD-like"/>
    <property type="match status" value="1"/>
</dbReference>
<reference evidence="4 5" key="1">
    <citation type="submission" date="2023-08" db="EMBL/GenBank/DDBJ databases">
        <title>A Necator americanus chromosomal reference genome.</title>
        <authorList>
            <person name="Ilik V."/>
            <person name="Petrzelkova K.J."/>
            <person name="Pardy F."/>
            <person name="Fuh T."/>
            <person name="Niatou-Singa F.S."/>
            <person name="Gouil Q."/>
            <person name="Baker L."/>
            <person name="Ritchie M.E."/>
            <person name="Jex A.R."/>
            <person name="Gazzola D."/>
            <person name="Li H."/>
            <person name="Toshio Fujiwara R."/>
            <person name="Zhan B."/>
            <person name="Aroian R.V."/>
            <person name="Pafco B."/>
            <person name="Schwarz E.M."/>
        </authorList>
    </citation>
    <scope>NUCLEOTIDE SEQUENCE [LARGE SCALE GENOMIC DNA]</scope>
    <source>
        <strain evidence="4 5">Aroian</strain>
        <tissue evidence="4">Whole animal</tissue>
    </source>
</reference>
<dbReference type="PANTHER" id="PTHR46384">
    <property type="entry name" value="MOTILE SPERM DOMAIN-CONTAINING PROTEIN 2"/>
    <property type="match status" value="1"/>
</dbReference>
<evidence type="ECO:0000256" key="1">
    <source>
        <dbReference type="SAM" id="Phobius"/>
    </source>
</evidence>